<dbReference type="Gene3D" id="1.10.260.40">
    <property type="entry name" value="lambda repressor-like DNA-binding domains"/>
    <property type="match status" value="1"/>
</dbReference>
<keyword evidence="3" id="KW-0804">Transcription</keyword>
<dbReference type="GO" id="GO:0003677">
    <property type="term" value="F:DNA binding"/>
    <property type="evidence" value="ECO:0007669"/>
    <property type="project" value="UniProtKB-KW"/>
</dbReference>
<dbReference type="RefSeq" id="WP_010897609.1">
    <property type="nucleotide sequence ID" value="NZ_CP040441.1"/>
</dbReference>
<comment type="caution">
    <text evidence="5">The sequence shown here is derived from an EMBL/GenBank/DDBJ whole genome shotgun (WGS) entry which is preliminary data.</text>
</comment>
<gene>
    <name evidence="5" type="ORF">AMD02_12210</name>
</gene>
<evidence type="ECO:0000256" key="2">
    <source>
        <dbReference type="ARBA" id="ARBA00023125"/>
    </source>
</evidence>
<name>A0A0M0KL60_ALKHA</name>
<keyword evidence="2" id="KW-0238">DNA-binding</keyword>
<dbReference type="PROSITE" id="PS50943">
    <property type="entry name" value="HTH_CROC1"/>
    <property type="match status" value="1"/>
</dbReference>
<dbReference type="PATRIC" id="fig|136160.3.peg.2866"/>
<accession>A0A4Y7WP97</accession>
<sequence length="72" mass="8366">MSLLRKTRKKKGYSLEEASQKLGISAGYLSQIELGQRQVSRERAMQIAALYGLSHEDLFYPTRFARKMERKD</sequence>
<dbReference type="SUPFAM" id="SSF47413">
    <property type="entry name" value="lambda repressor-like DNA-binding domains"/>
    <property type="match status" value="1"/>
</dbReference>
<keyword evidence="1" id="KW-0805">Transcription regulation</keyword>
<dbReference type="CDD" id="cd00093">
    <property type="entry name" value="HTH_XRE"/>
    <property type="match status" value="1"/>
</dbReference>
<dbReference type="SMART" id="SM00530">
    <property type="entry name" value="HTH_XRE"/>
    <property type="match status" value="1"/>
</dbReference>
<dbReference type="InterPro" id="IPR010982">
    <property type="entry name" value="Lambda_DNA-bd_dom_sf"/>
</dbReference>
<dbReference type="OMA" id="FARKMER"/>
<dbReference type="PANTHER" id="PTHR46797:SF23">
    <property type="entry name" value="HTH-TYPE TRANSCRIPTIONAL REGULATOR SUTR"/>
    <property type="match status" value="1"/>
</dbReference>
<dbReference type="AlphaFoldDB" id="A0A0M0KL60"/>
<dbReference type="PANTHER" id="PTHR46797">
    <property type="entry name" value="HTH-TYPE TRANSCRIPTIONAL REGULATOR"/>
    <property type="match status" value="1"/>
</dbReference>
<dbReference type="GeneID" id="87597072"/>
<evidence type="ECO:0000313" key="5">
    <source>
        <dbReference type="EMBL" id="KOO39525.1"/>
    </source>
</evidence>
<dbReference type="GO" id="GO:0005829">
    <property type="term" value="C:cytosol"/>
    <property type="evidence" value="ECO:0007669"/>
    <property type="project" value="TreeGrafter"/>
</dbReference>
<feature type="domain" description="HTH cro/C1-type" evidence="4">
    <location>
        <begin position="4"/>
        <end position="58"/>
    </location>
</feature>
<dbReference type="GO" id="GO:0003700">
    <property type="term" value="F:DNA-binding transcription factor activity"/>
    <property type="evidence" value="ECO:0007669"/>
    <property type="project" value="TreeGrafter"/>
</dbReference>
<evidence type="ECO:0000259" key="4">
    <source>
        <dbReference type="PROSITE" id="PS50943"/>
    </source>
</evidence>
<protein>
    <submittedName>
        <fullName evidence="5">XRE family transcriptional regulator</fullName>
    </submittedName>
</protein>
<dbReference type="Pfam" id="PF01381">
    <property type="entry name" value="HTH_3"/>
    <property type="match status" value="1"/>
</dbReference>
<organism evidence="5">
    <name type="scientific">Halalkalibacterium halodurans</name>
    <name type="common">Bacillus halodurans</name>
    <dbReference type="NCBI Taxonomy" id="86665"/>
    <lineage>
        <taxon>Bacteria</taxon>
        <taxon>Bacillati</taxon>
        <taxon>Bacillota</taxon>
        <taxon>Bacilli</taxon>
        <taxon>Bacillales</taxon>
        <taxon>Bacillaceae</taxon>
        <taxon>Halalkalibacterium (ex Joshi et al. 2022)</taxon>
    </lineage>
</organism>
<reference evidence="5" key="1">
    <citation type="submission" date="2015-08" db="EMBL/GenBank/DDBJ databases">
        <title>Complete DNA Sequence of Pseudomonas syringae pv. actinidiae, the Causal Agent of Kiwifruit Canker Disease.</title>
        <authorList>
            <person name="Rikkerink E.H.A."/>
            <person name="Fineran P.C."/>
        </authorList>
    </citation>
    <scope>NUCLEOTIDE SEQUENCE</scope>
    <source>
        <strain evidence="5">DSM 13666</strain>
    </source>
</reference>
<dbReference type="EMBL" id="LILD01000001">
    <property type="protein sequence ID" value="KOO39525.1"/>
    <property type="molecule type" value="Genomic_DNA"/>
</dbReference>
<proteinExistence type="predicted"/>
<dbReference type="InterPro" id="IPR001387">
    <property type="entry name" value="Cro/C1-type_HTH"/>
</dbReference>
<dbReference type="InterPro" id="IPR050807">
    <property type="entry name" value="TransReg_Diox_bact_type"/>
</dbReference>
<evidence type="ECO:0000256" key="1">
    <source>
        <dbReference type="ARBA" id="ARBA00023015"/>
    </source>
</evidence>
<accession>A0A0M0KL60</accession>
<evidence type="ECO:0000256" key="3">
    <source>
        <dbReference type="ARBA" id="ARBA00023163"/>
    </source>
</evidence>